<dbReference type="PANTHER" id="PTHR35870">
    <property type="entry name" value="PROTEIN, PUTATIVE (AFU_ORTHOLOGUE AFUA_5G03330)-RELATED"/>
    <property type="match status" value="1"/>
</dbReference>
<dbReference type="Pfam" id="PF14027">
    <property type="entry name" value="Questin_oxidase"/>
    <property type="match status" value="1"/>
</dbReference>
<accession>A0AAD2GSU6</accession>
<comment type="caution">
    <text evidence="2">The sequence shown here is derived from an EMBL/GenBank/DDBJ whole genome shotgun (WGS) entry which is preliminary data.</text>
</comment>
<dbReference type="GO" id="GO:0016491">
    <property type="term" value="F:oxidoreductase activity"/>
    <property type="evidence" value="ECO:0007669"/>
    <property type="project" value="UniProtKB-KW"/>
</dbReference>
<dbReference type="PANTHER" id="PTHR35870:SF1">
    <property type="entry name" value="PROTEIN, PUTATIVE (AFU_ORTHOLOGUE AFUA_5G03330)-RELATED"/>
    <property type="match status" value="1"/>
</dbReference>
<dbReference type="EMBL" id="CAVNYO010000039">
    <property type="protein sequence ID" value="CAK5263338.1"/>
    <property type="molecule type" value="Genomic_DNA"/>
</dbReference>
<dbReference type="Proteomes" id="UP001295794">
    <property type="component" value="Unassembled WGS sequence"/>
</dbReference>
<keyword evidence="3" id="KW-1185">Reference proteome</keyword>
<dbReference type="InterPro" id="IPR025337">
    <property type="entry name" value="Questin_oxidase-like"/>
</dbReference>
<dbReference type="AlphaFoldDB" id="A0AAD2GSU6"/>
<proteinExistence type="predicted"/>
<evidence type="ECO:0000256" key="1">
    <source>
        <dbReference type="ARBA" id="ARBA00023002"/>
    </source>
</evidence>
<evidence type="ECO:0000313" key="3">
    <source>
        <dbReference type="Proteomes" id="UP001295794"/>
    </source>
</evidence>
<organism evidence="2 3">
    <name type="scientific">Mycena citricolor</name>
    <dbReference type="NCBI Taxonomy" id="2018698"/>
    <lineage>
        <taxon>Eukaryota</taxon>
        <taxon>Fungi</taxon>
        <taxon>Dikarya</taxon>
        <taxon>Basidiomycota</taxon>
        <taxon>Agaricomycotina</taxon>
        <taxon>Agaricomycetes</taxon>
        <taxon>Agaricomycetidae</taxon>
        <taxon>Agaricales</taxon>
        <taxon>Marasmiineae</taxon>
        <taxon>Mycenaceae</taxon>
        <taxon>Mycena</taxon>
    </lineage>
</organism>
<sequence length="208" mass="23563">MRFKLFSPTIVRTNLTKRMVSTASRHFRPGLVHSPATPEAGQKLRELLLRDTKEHHCFFNDLGFHNHLSHHLVAAYDMGATPALLQKIFDEEAKEQRPVGTNGDDLTEKNWTTKLGDRNAYGSYLSFFTDRIQNLGVQKTLEEFLMSPAANGNGASMFARFFSGALHPFLHVGVSIVYESAREADGALSSEWNLRKIAWLLKDWRCVL</sequence>
<evidence type="ECO:0000313" key="2">
    <source>
        <dbReference type="EMBL" id="CAK5263338.1"/>
    </source>
</evidence>
<gene>
    <name evidence="2" type="ORF">MYCIT1_LOCUS2767</name>
</gene>
<protein>
    <submittedName>
        <fullName evidence="2">Uncharacterized protein</fullName>
    </submittedName>
</protein>
<reference evidence="2" key="1">
    <citation type="submission" date="2023-11" db="EMBL/GenBank/DDBJ databases">
        <authorList>
            <person name="De Vega J J."/>
            <person name="De Vega J J."/>
        </authorList>
    </citation>
    <scope>NUCLEOTIDE SEQUENCE</scope>
</reference>
<name>A0AAD2GSU6_9AGAR</name>
<keyword evidence="1" id="KW-0560">Oxidoreductase</keyword>